<name>A0A845ATV6_9SPHN</name>
<evidence type="ECO:0000313" key="2">
    <source>
        <dbReference type="Proteomes" id="UP000431922"/>
    </source>
</evidence>
<dbReference type="Proteomes" id="UP000431922">
    <property type="component" value="Unassembled WGS sequence"/>
</dbReference>
<reference evidence="1 2" key="1">
    <citation type="submission" date="2019-12" db="EMBL/GenBank/DDBJ databases">
        <title>Genomic-based taxomic classification of the family Erythrobacteraceae.</title>
        <authorList>
            <person name="Xu L."/>
        </authorList>
    </citation>
    <scope>NUCLEOTIDE SEQUENCE [LARGE SCALE GENOMIC DNA]</scope>
    <source>
        <strain evidence="1 2">KCTC 42453</strain>
    </source>
</reference>
<keyword evidence="2" id="KW-1185">Reference proteome</keyword>
<comment type="caution">
    <text evidence="1">The sequence shown here is derived from an EMBL/GenBank/DDBJ whole genome shotgun (WGS) entry which is preliminary data.</text>
</comment>
<dbReference type="OrthoDB" id="7566370at2"/>
<accession>A0A845ATV6</accession>
<evidence type="ECO:0000313" key="1">
    <source>
        <dbReference type="EMBL" id="MXP42993.1"/>
    </source>
</evidence>
<proteinExistence type="predicted"/>
<organism evidence="1 2">
    <name type="scientific">Allopontixanthobacter sediminis</name>
    <dbReference type="NCBI Taxonomy" id="1689985"/>
    <lineage>
        <taxon>Bacteria</taxon>
        <taxon>Pseudomonadati</taxon>
        <taxon>Pseudomonadota</taxon>
        <taxon>Alphaproteobacteria</taxon>
        <taxon>Sphingomonadales</taxon>
        <taxon>Erythrobacteraceae</taxon>
        <taxon>Allopontixanthobacter</taxon>
    </lineage>
</organism>
<dbReference type="AlphaFoldDB" id="A0A845ATV6"/>
<dbReference type="EMBL" id="WTYL01000001">
    <property type="protein sequence ID" value="MXP42993.1"/>
    <property type="molecule type" value="Genomic_DNA"/>
</dbReference>
<sequence length="202" mass="21544">MTEITVPNTDDLTLSNLSLDAPAQVNRSIWTGGRKVVGLAGAELWRGSASIDDLATEEEERPWRVFVFGLKGPQNWFRWPLPCASHIGPKPTVASGAGDAYTLPLTGIQPNARILMAGQYMTVPLPSGHNRPVMLMSDLRGDASGNATAEFTPALGEVPVLGATVETVAPFIPMSLTDPRQGFALSEGVSGSSFDVEEARRI</sequence>
<gene>
    <name evidence="1" type="ORF">GRI65_00820</name>
</gene>
<dbReference type="RefSeq" id="WP_160754647.1">
    <property type="nucleotide sequence ID" value="NZ_WTYL01000001.1"/>
</dbReference>
<protein>
    <submittedName>
        <fullName evidence="1">Uncharacterized protein</fullName>
    </submittedName>
</protein>